<comment type="caution">
    <text evidence="3">The sequence shown here is derived from an EMBL/GenBank/DDBJ whole genome shotgun (WGS) entry which is preliminary data.</text>
</comment>
<name>A0A4U2XZZ9_9BACI</name>
<evidence type="ECO:0000313" key="4">
    <source>
        <dbReference type="Proteomes" id="UP000308744"/>
    </source>
</evidence>
<dbReference type="PANTHER" id="PTHR46797:SF1">
    <property type="entry name" value="METHYLPHOSPHONATE SYNTHASE"/>
    <property type="match status" value="1"/>
</dbReference>
<reference evidence="3 4" key="1">
    <citation type="submission" date="2019-04" db="EMBL/GenBank/DDBJ databases">
        <title>Lysinibacillus genome sequencing.</title>
        <authorList>
            <person name="Dunlap C."/>
        </authorList>
    </citation>
    <scope>NUCLEOTIDE SEQUENCE [LARGE SCALE GENOMIC DNA]</scope>
    <source>
        <strain evidence="3 4">CCTCC AB 2010389</strain>
    </source>
</reference>
<dbReference type="Gene3D" id="1.10.260.40">
    <property type="entry name" value="lambda repressor-like DNA-binding domains"/>
    <property type="match status" value="1"/>
</dbReference>
<dbReference type="PROSITE" id="PS50943">
    <property type="entry name" value="HTH_CROC1"/>
    <property type="match status" value="1"/>
</dbReference>
<dbReference type="Proteomes" id="UP000308744">
    <property type="component" value="Unassembled WGS sequence"/>
</dbReference>
<dbReference type="AlphaFoldDB" id="A0A4U2XZZ9"/>
<dbReference type="Pfam" id="PF01381">
    <property type="entry name" value="HTH_3"/>
    <property type="match status" value="1"/>
</dbReference>
<dbReference type="GO" id="GO:0003677">
    <property type="term" value="F:DNA binding"/>
    <property type="evidence" value="ECO:0007669"/>
    <property type="project" value="UniProtKB-KW"/>
</dbReference>
<accession>A0A4U2XZZ9</accession>
<sequence length="75" mass="8422">MVFCLKTIRKTKGISRYQLAKLSGVKDSTIQMIENSENPNPTFKIMCKLADALEVSLDDLRGGEKFGMEHDKTEA</sequence>
<dbReference type="InterPro" id="IPR010982">
    <property type="entry name" value="Lambda_DNA-bd_dom_sf"/>
</dbReference>
<gene>
    <name evidence="3" type="ORF">FC756_22945</name>
</gene>
<dbReference type="InterPro" id="IPR001387">
    <property type="entry name" value="Cro/C1-type_HTH"/>
</dbReference>
<dbReference type="CDD" id="cd00093">
    <property type="entry name" value="HTH_XRE"/>
    <property type="match status" value="1"/>
</dbReference>
<keyword evidence="4" id="KW-1185">Reference proteome</keyword>
<dbReference type="SMART" id="SM00530">
    <property type="entry name" value="HTH_XRE"/>
    <property type="match status" value="1"/>
</dbReference>
<evidence type="ECO:0000313" key="3">
    <source>
        <dbReference type="EMBL" id="TKI53638.1"/>
    </source>
</evidence>
<keyword evidence="1" id="KW-0238">DNA-binding</keyword>
<proteinExistence type="predicted"/>
<dbReference type="SUPFAM" id="SSF47413">
    <property type="entry name" value="lambda repressor-like DNA-binding domains"/>
    <property type="match status" value="1"/>
</dbReference>
<evidence type="ECO:0000256" key="1">
    <source>
        <dbReference type="ARBA" id="ARBA00023125"/>
    </source>
</evidence>
<evidence type="ECO:0000259" key="2">
    <source>
        <dbReference type="PROSITE" id="PS50943"/>
    </source>
</evidence>
<organism evidence="3 4">
    <name type="scientific">Lysinibacillus mangiferihumi</name>
    <dbReference type="NCBI Taxonomy" id="1130819"/>
    <lineage>
        <taxon>Bacteria</taxon>
        <taxon>Bacillati</taxon>
        <taxon>Bacillota</taxon>
        <taxon>Bacilli</taxon>
        <taxon>Bacillales</taxon>
        <taxon>Bacillaceae</taxon>
        <taxon>Lysinibacillus</taxon>
    </lineage>
</organism>
<protein>
    <submittedName>
        <fullName evidence="3">Helix-turn-helix transcriptional regulator</fullName>
    </submittedName>
</protein>
<dbReference type="PANTHER" id="PTHR46797">
    <property type="entry name" value="HTH-TYPE TRANSCRIPTIONAL REGULATOR"/>
    <property type="match status" value="1"/>
</dbReference>
<dbReference type="InterPro" id="IPR050807">
    <property type="entry name" value="TransReg_Diox_bact_type"/>
</dbReference>
<dbReference type="GO" id="GO:0003700">
    <property type="term" value="F:DNA-binding transcription factor activity"/>
    <property type="evidence" value="ECO:0007669"/>
    <property type="project" value="TreeGrafter"/>
</dbReference>
<dbReference type="GO" id="GO:0005829">
    <property type="term" value="C:cytosol"/>
    <property type="evidence" value="ECO:0007669"/>
    <property type="project" value="TreeGrafter"/>
</dbReference>
<feature type="domain" description="HTH cro/C1-type" evidence="2">
    <location>
        <begin position="5"/>
        <end position="60"/>
    </location>
</feature>
<dbReference type="EMBL" id="SZPU01000105">
    <property type="protein sequence ID" value="TKI53638.1"/>
    <property type="molecule type" value="Genomic_DNA"/>
</dbReference>